<dbReference type="AlphaFoldDB" id="A0ABD5B9I3"/>
<evidence type="ECO:0000313" key="1">
    <source>
        <dbReference type="EMBL" id="MDQ8750321.1"/>
    </source>
</evidence>
<dbReference type="RefSeq" id="WP_065081451.1">
    <property type="nucleotide sequence ID" value="NZ_FLSS01000014.1"/>
</dbReference>
<dbReference type="Proteomes" id="UP000324513">
    <property type="component" value="Unassembled WGS sequence"/>
</dbReference>
<reference evidence="1 4" key="2">
    <citation type="submission" date="2023-06" db="EMBL/GenBank/DDBJ databases">
        <title>Nosocomial Elizabethkingia miricola genome.</title>
        <authorList>
            <person name="Morgado S."/>
            <person name="Fonseca E."/>
            <person name="Freitas F."/>
            <person name="Vicente A.C."/>
        </authorList>
    </citation>
    <scope>NUCLEOTIDE SEQUENCE [LARGE SCALE GENOMIC DNA]</scope>
    <source>
        <strain evidence="1 4">EM15</strain>
    </source>
</reference>
<dbReference type="InterPro" id="IPR022551">
    <property type="entry name" value="BrxC"/>
</dbReference>
<gene>
    <name evidence="1" type="primary">ytxJ</name>
    <name evidence="2" type="ORF">LX74_00201</name>
    <name evidence="1" type="ORF">QT385_16815</name>
</gene>
<keyword evidence="3" id="KW-1185">Reference proteome</keyword>
<evidence type="ECO:0000313" key="3">
    <source>
        <dbReference type="Proteomes" id="UP000324513"/>
    </source>
</evidence>
<dbReference type="Pfam" id="PF11009">
    <property type="entry name" value="BrxC"/>
    <property type="match status" value="1"/>
</dbReference>
<evidence type="ECO:0000313" key="2">
    <source>
        <dbReference type="EMBL" id="TYO94164.1"/>
    </source>
</evidence>
<dbReference type="Proteomes" id="UP001239265">
    <property type="component" value="Unassembled WGS sequence"/>
</dbReference>
<reference evidence="2 3" key="1">
    <citation type="submission" date="2019-07" db="EMBL/GenBank/DDBJ databases">
        <title>Genomic Encyclopedia of Archaeal and Bacterial Type Strains, Phase II (KMG-II): from individual species to whole genera.</title>
        <authorList>
            <person name="Goeker M."/>
        </authorList>
    </citation>
    <scope>NUCLEOTIDE SEQUENCE [LARGE SCALE GENOMIC DNA]</scope>
    <source>
        <strain evidence="2 3">DSM 14571</strain>
    </source>
</reference>
<dbReference type="EMBL" id="JAUCQJ010000005">
    <property type="protein sequence ID" value="MDQ8750321.1"/>
    <property type="molecule type" value="Genomic_DNA"/>
</dbReference>
<proteinExistence type="predicted"/>
<comment type="caution">
    <text evidence="1">The sequence shown here is derived from an EMBL/GenBank/DDBJ whole genome shotgun (WGS) entry which is preliminary data.</text>
</comment>
<accession>A0ABD5B9I3</accession>
<dbReference type="EMBL" id="VNHK01000001">
    <property type="protein sequence ID" value="TYO94164.1"/>
    <property type="molecule type" value="Genomic_DNA"/>
</dbReference>
<dbReference type="SUPFAM" id="SSF52833">
    <property type="entry name" value="Thioredoxin-like"/>
    <property type="match status" value="1"/>
</dbReference>
<dbReference type="NCBIfam" id="TIGR04019">
    <property type="entry name" value="B_thiol_YtxJ"/>
    <property type="match status" value="1"/>
</dbReference>
<name>A0ABD5B9I3_ELIMR</name>
<dbReference type="Gene3D" id="3.40.30.10">
    <property type="entry name" value="Glutaredoxin"/>
    <property type="match status" value="1"/>
</dbReference>
<organism evidence="1 4">
    <name type="scientific">Elizabethkingia miricola</name>
    <name type="common">Chryseobacterium miricola</name>
    <dbReference type="NCBI Taxonomy" id="172045"/>
    <lineage>
        <taxon>Bacteria</taxon>
        <taxon>Pseudomonadati</taxon>
        <taxon>Bacteroidota</taxon>
        <taxon>Flavobacteriia</taxon>
        <taxon>Flavobacteriales</taxon>
        <taxon>Weeksellaceae</taxon>
        <taxon>Elizabethkingia</taxon>
    </lineage>
</organism>
<protein>
    <submittedName>
        <fullName evidence="2">Bacillithiol system protein YtxJ</fullName>
    </submittedName>
    <submittedName>
        <fullName evidence="1">Bacillithiol system redox-active protein YtxJ</fullName>
    </submittedName>
</protein>
<dbReference type="InterPro" id="IPR036249">
    <property type="entry name" value="Thioredoxin-like_sf"/>
</dbReference>
<evidence type="ECO:0000313" key="4">
    <source>
        <dbReference type="Proteomes" id="UP001239265"/>
    </source>
</evidence>
<sequence>MGIFDLFKSKEELKENSPWLTIESMEDLNKAVEESKHTKVAIFKHSTSCFISKMVLKNFEADLNKHTPDGYKFYYLDLLRFRPISNQITEQFLVRHESPQIIVLENGVATYKASHENINLELLP</sequence>